<evidence type="ECO:0000256" key="2">
    <source>
        <dbReference type="ARBA" id="ARBA00002790"/>
    </source>
</evidence>
<comment type="similarity">
    <text evidence="13">Belongs to the dus family.</text>
</comment>
<evidence type="ECO:0000256" key="3">
    <source>
        <dbReference type="ARBA" id="ARBA00022555"/>
    </source>
</evidence>
<feature type="binding site" evidence="12 15">
    <location>
        <begin position="224"/>
        <end position="225"/>
    </location>
    <ligand>
        <name>FMN</name>
        <dbReference type="ChEBI" id="CHEBI:58210"/>
    </ligand>
</feature>
<comment type="cofactor">
    <cofactor evidence="1 12 13 15">
        <name>FMN</name>
        <dbReference type="ChEBI" id="CHEBI:58210"/>
    </cofactor>
</comment>
<keyword evidence="9 12" id="KW-0560">Oxidoreductase</keyword>
<evidence type="ECO:0000256" key="9">
    <source>
        <dbReference type="ARBA" id="ARBA00023002"/>
    </source>
</evidence>
<dbReference type="Proteomes" id="UP000516412">
    <property type="component" value="Chromosome"/>
</dbReference>
<reference evidence="17" key="1">
    <citation type="submission" date="2024-06" db="EMBL/GenBank/DDBJ databases">
        <title>Complete Genome Sequence of mouse commensal type strain Neisseria musculi.</title>
        <authorList>
            <person name="Thapa E."/>
            <person name="Aluvathingal J."/>
            <person name="Nadendla S."/>
            <person name="Mehta A."/>
            <person name="Tettelin H."/>
            <person name="Weyand N.J."/>
        </authorList>
    </citation>
    <scope>NUCLEOTIDE SEQUENCE</scope>
    <source>
        <strain evidence="17">NW831</strain>
    </source>
</reference>
<dbReference type="Pfam" id="PF01207">
    <property type="entry name" value="Dus"/>
    <property type="match status" value="1"/>
</dbReference>
<keyword evidence="7 12" id="KW-0521">NADP</keyword>
<evidence type="ECO:0000256" key="10">
    <source>
        <dbReference type="ARBA" id="ARBA00048205"/>
    </source>
</evidence>
<dbReference type="GO" id="GO:0017150">
    <property type="term" value="F:tRNA dihydrouridine synthase activity"/>
    <property type="evidence" value="ECO:0007669"/>
    <property type="project" value="UniProtKB-UniRule"/>
</dbReference>
<dbReference type="PIRSF" id="PIRSF006621">
    <property type="entry name" value="Dus"/>
    <property type="match status" value="1"/>
</dbReference>
<evidence type="ECO:0000256" key="15">
    <source>
        <dbReference type="PIRSR" id="PIRSR006621-2"/>
    </source>
</evidence>
<comment type="catalytic activity">
    <reaction evidence="11 12">
        <text>a 5,6-dihydrouridine in tRNA + NAD(+) = a uridine in tRNA + NADH + H(+)</text>
        <dbReference type="Rhea" id="RHEA:54452"/>
        <dbReference type="Rhea" id="RHEA-COMP:13339"/>
        <dbReference type="Rhea" id="RHEA-COMP:13887"/>
        <dbReference type="ChEBI" id="CHEBI:15378"/>
        <dbReference type="ChEBI" id="CHEBI:57540"/>
        <dbReference type="ChEBI" id="CHEBI:57945"/>
        <dbReference type="ChEBI" id="CHEBI:65315"/>
        <dbReference type="ChEBI" id="CHEBI:74443"/>
    </reaction>
</comment>
<dbReference type="EMBL" id="CP060414">
    <property type="protein sequence ID" value="QNT58332.1"/>
    <property type="molecule type" value="Genomic_DNA"/>
</dbReference>
<dbReference type="InterPro" id="IPR035587">
    <property type="entry name" value="DUS-like_FMN-bd"/>
</dbReference>
<dbReference type="PANTHER" id="PTHR45846">
    <property type="entry name" value="TRNA-DIHYDROURIDINE(47) SYNTHASE [NAD(P)(+)]-LIKE"/>
    <property type="match status" value="1"/>
</dbReference>
<dbReference type="GO" id="GO:0050660">
    <property type="term" value="F:flavin adenine dinucleotide binding"/>
    <property type="evidence" value="ECO:0007669"/>
    <property type="project" value="InterPro"/>
</dbReference>
<evidence type="ECO:0000256" key="8">
    <source>
        <dbReference type="ARBA" id="ARBA00022884"/>
    </source>
</evidence>
<proteinExistence type="inferred from homology"/>
<keyword evidence="3 12" id="KW-0820">tRNA-binding</keyword>
<dbReference type="SUPFAM" id="SSF51395">
    <property type="entry name" value="FMN-linked oxidoreductases"/>
    <property type="match status" value="1"/>
</dbReference>
<dbReference type="EC" id="1.3.1.-" evidence="12"/>
<dbReference type="InterPro" id="IPR001269">
    <property type="entry name" value="DUS_fam"/>
</dbReference>
<feature type="domain" description="DUS-like FMN-binding" evidence="16">
    <location>
        <begin position="14"/>
        <end position="318"/>
    </location>
</feature>
<organism evidence="17 18">
    <name type="scientific">Neisseria musculi</name>
    <dbReference type="NCBI Taxonomy" id="1815583"/>
    <lineage>
        <taxon>Bacteria</taxon>
        <taxon>Pseudomonadati</taxon>
        <taxon>Pseudomonadota</taxon>
        <taxon>Betaproteobacteria</taxon>
        <taxon>Neisseriales</taxon>
        <taxon>Neisseriaceae</taxon>
        <taxon>Neisseria</taxon>
    </lineage>
</organism>
<name>A0A7H1M9L7_9NEIS</name>
<keyword evidence="18" id="KW-1185">Reference proteome</keyword>
<dbReference type="GO" id="GO:0000049">
    <property type="term" value="F:tRNA binding"/>
    <property type="evidence" value="ECO:0007669"/>
    <property type="project" value="UniProtKB-UniRule"/>
</dbReference>
<dbReference type="AlphaFoldDB" id="A0A7H1M9L7"/>
<dbReference type="RefSeq" id="WP_187000685.1">
    <property type="nucleotide sequence ID" value="NZ_CP060414.2"/>
</dbReference>
<dbReference type="InterPro" id="IPR018517">
    <property type="entry name" value="tRNA_hU_synthase_CS"/>
</dbReference>
<comment type="function">
    <text evidence="2 12 13">Catalyzes the synthesis of 5,6-dihydrouridine (D), a modified base found in the D-loop of most tRNAs, via the reduction of the C5-C6 double bond in target uridines.</text>
</comment>
<keyword evidence="15" id="KW-0547">Nucleotide-binding</keyword>
<dbReference type="InterPro" id="IPR004652">
    <property type="entry name" value="DusB-like"/>
</dbReference>
<dbReference type="GO" id="GO:0010181">
    <property type="term" value="F:FMN binding"/>
    <property type="evidence" value="ECO:0007669"/>
    <property type="project" value="UniProtKB-UniRule"/>
</dbReference>
<keyword evidence="8 12" id="KW-0694">RNA-binding</keyword>
<dbReference type="CDD" id="cd02801">
    <property type="entry name" value="DUS_like_FMN"/>
    <property type="match status" value="1"/>
</dbReference>
<evidence type="ECO:0000256" key="6">
    <source>
        <dbReference type="ARBA" id="ARBA00022694"/>
    </source>
</evidence>
<comment type="catalytic activity">
    <reaction evidence="10 12">
        <text>a 5,6-dihydrouridine in tRNA + NADP(+) = a uridine in tRNA + NADPH + H(+)</text>
        <dbReference type="Rhea" id="RHEA:23624"/>
        <dbReference type="Rhea" id="RHEA-COMP:13339"/>
        <dbReference type="Rhea" id="RHEA-COMP:13887"/>
        <dbReference type="ChEBI" id="CHEBI:15378"/>
        <dbReference type="ChEBI" id="CHEBI:57783"/>
        <dbReference type="ChEBI" id="CHEBI:58349"/>
        <dbReference type="ChEBI" id="CHEBI:65315"/>
        <dbReference type="ChEBI" id="CHEBI:74443"/>
    </reaction>
</comment>
<dbReference type="InterPro" id="IPR032887">
    <property type="entry name" value="DusB"/>
</dbReference>
<keyword evidence="6 12" id="KW-0819">tRNA processing</keyword>
<evidence type="ECO:0000256" key="11">
    <source>
        <dbReference type="ARBA" id="ARBA00048802"/>
    </source>
</evidence>
<dbReference type="PROSITE" id="PS01136">
    <property type="entry name" value="UPF0034"/>
    <property type="match status" value="1"/>
</dbReference>
<feature type="binding site" evidence="12">
    <location>
        <begin position="200"/>
        <end position="202"/>
    </location>
    <ligand>
        <name>FMN</name>
        <dbReference type="ChEBI" id="CHEBI:58210"/>
    </ligand>
</feature>
<evidence type="ECO:0000256" key="12">
    <source>
        <dbReference type="HAMAP-Rule" id="MF_02042"/>
    </source>
</evidence>
<gene>
    <name evidence="12" type="primary">dusB</name>
    <name evidence="17" type="ORF">H7A79_0014</name>
</gene>
<dbReference type="PANTHER" id="PTHR45846:SF1">
    <property type="entry name" value="TRNA-DIHYDROURIDINE(47) SYNTHASE [NAD(P)(+)]-LIKE"/>
    <property type="match status" value="1"/>
</dbReference>
<protein>
    <recommendedName>
        <fullName evidence="12">tRNA-dihydrouridine synthase B</fullName>
        <ecNumber evidence="12">1.3.1.-</ecNumber>
    </recommendedName>
</protein>
<evidence type="ECO:0000256" key="13">
    <source>
        <dbReference type="PIRNR" id="PIRNR006621"/>
    </source>
</evidence>
<dbReference type="HAMAP" id="MF_02042">
    <property type="entry name" value="DusB_subfam"/>
    <property type="match status" value="1"/>
</dbReference>
<feature type="binding site" evidence="12 15">
    <location>
        <position position="139"/>
    </location>
    <ligand>
        <name>FMN</name>
        <dbReference type="ChEBI" id="CHEBI:58210"/>
    </ligand>
</feature>
<feature type="binding site" evidence="12 15">
    <location>
        <begin position="16"/>
        <end position="18"/>
    </location>
    <ligand>
        <name>FMN</name>
        <dbReference type="ChEBI" id="CHEBI:58210"/>
    </ligand>
</feature>
<feature type="binding site" evidence="15">
    <location>
        <position position="169"/>
    </location>
    <ligand>
        <name>FMN</name>
        <dbReference type="ChEBI" id="CHEBI:58210"/>
    </ligand>
</feature>
<dbReference type="Gene3D" id="3.20.20.70">
    <property type="entry name" value="Aldolase class I"/>
    <property type="match status" value="1"/>
</dbReference>
<accession>A0A7H1M9L7</accession>
<keyword evidence="4 12" id="KW-0285">Flavoprotein</keyword>
<sequence>MRIGVYQINSPVALAPMAGITDKPFRRLCREYGAGWAVGEMLNSDPALRLTRKTLRRSDFSGESGIAAVQIAGNNPAQMAEAARYNVEQGAQVIDINMGCPAKKVCNVLAGSALMQNEPLVCEILNAVVKAVDVPVTLKTRLGWHDQHKNILTVARMAEEAGIAAIAIHGRTRTQMYRGEAAYELIAETKSRLNIPVWVNGDITSPQKAQAVLAQTGADGVMIGRGAQGQPWLFRDIGYFAEHGRLPEPLSVAQCGETALRHIGDMHEFYGERDGVRTARKHIGWYIAALPGGETARREINLIESAAEQYDALAAFLEKAPEAADCWPCAYREVEP</sequence>
<dbReference type="NCBIfam" id="TIGR00737">
    <property type="entry name" value="nifR3_yhdG"/>
    <property type="match status" value="1"/>
</dbReference>
<evidence type="ECO:0000256" key="7">
    <source>
        <dbReference type="ARBA" id="ARBA00022857"/>
    </source>
</evidence>
<keyword evidence="5 12" id="KW-0288">FMN</keyword>
<dbReference type="KEGG" id="nmus:H7A79_0014"/>
<evidence type="ECO:0000313" key="18">
    <source>
        <dbReference type="Proteomes" id="UP000516412"/>
    </source>
</evidence>
<evidence type="ECO:0000256" key="14">
    <source>
        <dbReference type="PIRSR" id="PIRSR006621-1"/>
    </source>
</evidence>
<comment type="similarity">
    <text evidence="12">Belongs to the Dus family. DusB subfamily.</text>
</comment>
<feature type="active site" description="Proton donor" evidence="12 14">
    <location>
        <position position="100"/>
    </location>
</feature>
<dbReference type="InterPro" id="IPR024036">
    <property type="entry name" value="tRNA-dHydroUridine_Synthase_C"/>
</dbReference>
<feature type="binding site" evidence="12 15">
    <location>
        <position position="70"/>
    </location>
    <ligand>
        <name>FMN</name>
        <dbReference type="ChEBI" id="CHEBI:58210"/>
    </ligand>
</feature>
<evidence type="ECO:0000259" key="16">
    <source>
        <dbReference type="Pfam" id="PF01207"/>
    </source>
</evidence>
<evidence type="ECO:0000256" key="1">
    <source>
        <dbReference type="ARBA" id="ARBA00001917"/>
    </source>
</evidence>
<evidence type="ECO:0000256" key="5">
    <source>
        <dbReference type="ARBA" id="ARBA00022643"/>
    </source>
</evidence>
<evidence type="ECO:0000256" key="4">
    <source>
        <dbReference type="ARBA" id="ARBA00022630"/>
    </source>
</evidence>
<evidence type="ECO:0000313" key="17">
    <source>
        <dbReference type="EMBL" id="QNT58332.1"/>
    </source>
</evidence>
<dbReference type="InterPro" id="IPR013785">
    <property type="entry name" value="Aldolase_TIM"/>
</dbReference>
<dbReference type="Gene3D" id="1.10.1200.80">
    <property type="entry name" value="Putative flavin oxidoreducatase, domain 2"/>
    <property type="match status" value="1"/>
</dbReference>